<dbReference type="PROSITE" id="PS00060">
    <property type="entry name" value="ADH_IRON_2"/>
    <property type="match status" value="1"/>
</dbReference>
<keyword evidence="2" id="KW-0560">Oxidoreductase</keyword>
<dbReference type="GO" id="GO:0004022">
    <property type="term" value="F:alcohol dehydrogenase (NAD+) activity"/>
    <property type="evidence" value="ECO:0007669"/>
    <property type="project" value="UniProtKB-ARBA"/>
</dbReference>
<comment type="similarity">
    <text evidence="1">Belongs to the iron-containing alcohol dehydrogenase family.</text>
</comment>
<evidence type="ECO:0000256" key="3">
    <source>
        <dbReference type="ARBA" id="ARBA00023027"/>
    </source>
</evidence>
<sequence>MEFVVPSINKFGAGCIKEIGDLSTSLDLKNALIVTDKNLNKLGLVDFVTRELERADVAYTIYDDVQPNPTRKNVEEAVALYHQSGCDYIIGIGGGSPNDCSKAVGIVVSNGGDIVDYEGFNQSKSKAPITFLVNTTAGTASEISRAYLISDDRRVEKLIFKDINALPYASFNDPEMMTGLPASITAGTGMDALTHAVESYVTPGAYPLTQKLSLDAIEFIFENLEAVIGDPQNIELRENMIYAQSLAGMAFCNAGLGLVHSMAHQLGAVYNLPHGLCNAIILPTVMRYNATVVMEKYAEISRRLYGDKVKNLSTEEQGHTFINEVENLSERVKTKIALTELGVKLEDLELLAEKTLKDGNLAKNPIQPSKEDIINLFEGLL</sequence>
<dbReference type="InterPro" id="IPR018211">
    <property type="entry name" value="ADH_Fe_CS"/>
</dbReference>
<dbReference type="InterPro" id="IPR039697">
    <property type="entry name" value="Alcohol_dehydrogenase_Fe"/>
</dbReference>
<dbReference type="PANTHER" id="PTHR11496:SF102">
    <property type="entry name" value="ALCOHOL DEHYDROGENASE 4"/>
    <property type="match status" value="1"/>
</dbReference>
<reference evidence="6 7" key="1">
    <citation type="submission" date="2020-08" db="EMBL/GenBank/DDBJ databases">
        <title>Genome sequence of Erysipelothrix inopinata DSM 15511T.</title>
        <authorList>
            <person name="Hyun D.-W."/>
            <person name="Bae J.-W."/>
        </authorList>
    </citation>
    <scope>NUCLEOTIDE SEQUENCE [LARGE SCALE GENOMIC DNA]</scope>
    <source>
        <strain evidence="6 7">DSM 15511</strain>
    </source>
</reference>
<name>A0A7G9RZF3_9FIRM</name>
<dbReference type="FunFam" id="3.40.50.1970:FF:000003">
    <property type="entry name" value="Alcohol dehydrogenase, iron-containing"/>
    <property type="match status" value="1"/>
</dbReference>
<dbReference type="Pfam" id="PF25137">
    <property type="entry name" value="ADH_Fe_C"/>
    <property type="match status" value="1"/>
</dbReference>
<dbReference type="PROSITE" id="PS00913">
    <property type="entry name" value="ADH_IRON_1"/>
    <property type="match status" value="1"/>
</dbReference>
<dbReference type="KEGG" id="eio:H9L01_00990"/>
<keyword evidence="3" id="KW-0520">NAD</keyword>
<keyword evidence="7" id="KW-1185">Reference proteome</keyword>
<accession>A0A7G9RZF3</accession>
<protein>
    <submittedName>
        <fullName evidence="6">Iron-containing alcohol dehydrogenase</fullName>
    </submittedName>
</protein>
<dbReference type="InterPro" id="IPR056798">
    <property type="entry name" value="ADH_Fe_C"/>
</dbReference>
<dbReference type="CDD" id="cd08188">
    <property type="entry name" value="PDDH"/>
    <property type="match status" value="1"/>
</dbReference>
<dbReference type="InterPro" id="IPR001670">
    <property type="entry name" value="ADH_Fe/GldA"/>
</dbReference>
<evidence type="ECO:0000259" key="4">
    <source>
        <dbReference type="Pfam" id="PF00465"/>
    </source>
</evidence>
<organism evidence="6 7">
    <name type="scientific">Erysipelothrix inopinata</name>
    <dbReference type="NCBI Taxonomy" id="225084"/>
    <lineage>
        <taxon>Bacteria</taxon>
        <taxon>Bacillati</taxon>
        <taxon>Bacillota</taxon>
        <taxon>Erysipelotrichia</taxon>
        <taxon>Erysipelotrichales</taxon>
        <taxon>Erysipelotrichaceae</taxon>
        <taxon>Erysipelothrix</taxon>
    </lineage>
</organism>
<evidence type="ECO:0000256" key="1">
    <source>
        <dbReference type="ARBA" id="ARBA00007358"/>
    </source>
</evidence>
<proteinExistence type="inferred from homology"/>
<evidence type="ECO:0000313" key="6">
    <source>
        <dbReference type="EMBL" id="QNN60978.1"/>
    </source>
</evidence>
<dbReference type="Pfam" id="PF00465">
    <property type="entry name" value="Fe-ADH"/>
    <property type="match status" value="1"/>
</dbReference>
<dbReference type="AlphaFoldDB" id="A0A7G9RZF3"/>
<evidence type="ECO:0000313" key="7">
    <source>
        <dbReference type="Proteomes" id="UP000515928"/>
    </source>
</evidence>
<gene>
    <name evidence="6" type="ORF">H9L01_00990</name>
</gene>
<dbReference type="Proteomes" id="UP000515928">
    <property type="component" value="Chromosome"/>
</dbReference>
<dbReference type="PANTHER" id="PTHR11496">
    <property type="entry name" value="ALCOHOL DEHYDROGENASE"/>
    <property type="match status" value="1"/>
</dbReference>
<dbReference type="EMBL" id="CP060715">
    <property type="protein sequence ID" value="QNN60978.1"/>
    <property type="molecule type" value="Genomic_DNA"/>
</dbReference>
<dbReference type="Gene3D" id="1.20.1090.10">
    <property type="entry name" value="Dehydroquinate synthase-like - alpha domain"/>
    <property type="match status" value="1"/>
</dbReference>
<feature type="domain" description="Alcohol dehydrogenase iron-type/glycerol dehydrogenase GldA" evidence="4">
    <location>
        <begin position="8"/>
        <end position="174"/>
    </location>
</feature>
<feature type="domain" description="Fe-containing alcohol dehydrogenase-like C-terminal" evidence="5">
    <location>
        <begin position="185"/>
        <end position="378"/>
    </location>
</feature>
<evidence type="ECO:0000256" key="2">
    <source>
        <dbReference type="ARBA" id="ARBA00023002"/>
    </source>
</evidence>
<dbReference type="Gene3D" id="3.40.50.1970">
    <property type="match status" value="1"/>
</dbReference>
<dbReference type="RefSeq" id="WP_187534098.1">
    <property type="nucleotide sequence ID" value="NZ_CBCSHU010000017.1"/>
</dbReference>
<dbReference type="FunFam" id="1.20.1090.10:FF:000001">
    <property type="entry name" value="Aldehyde-alcohol dehydrogenase"/>
    <property type="match status" value="1"/>
</dbReference>
<dbReference type="GO" id="GO:0046872">
    <property type="term" value="F:metal ion binding"/>
    <property type="evidence" value="ECO:0007669"/>
    <property type="project" value="InterPro"/>
</dbReference>
<evidence type="ECO:0000259" key="5">
    <source>
        <dbReference type="Pfam" id="PF25137"/>
    </source>
</evidence>
<dbReference type="SUPFAM" id="SSF56796">
    <property type="entry name" value="Dehydroquinate synthase-like"/>
    <property type="match status" value="1"/>
</dbReference>